<accession>A0A1H8BXH1</accession>
<dbReference type="InterPro" id="IPR014729">
    <property type="entry name" value="Rossmann-like_a/b/a_fold"/>
</dbReference>
<evidence type="ECO:0000259" key="8">
    <source>
        <dbReference type="Pfam" id="PF00749"/>
    </source>
</evidence>
<evidence type="ECO:0000256" key="2">
    <source>
        <dbReference type="ARBA" id="ARBA00022723"/>
    </source>
</evidence>
<keyword evidence="6 7" id="KW-0030">Aminoacyl-tRNA synthetase</keyword>
<dbReference type="InterPro" id="IPR000924">
    <property type="entry name" value="Glu/Gln-tRNA-synth"/>
</dbReference>
<sequence length="295" mass="31885">MPRATRSSPPNDGVIVTRFAPSPTGPLHLGHAYSALTIQALAGDAGRVLLRLEDTDSTRSRPEFAAQIVDDLNWLGFHWQGEVRTQSTHRAAYDAALDDLGARGLIYPCSCTRADISRAGAKLGLQGLVYPGTCRHRPMSEAQDGDALRLNVARALEHAGALPAFTETGPLHAGTHQPDADTLINCIGDPVLRRRSTGDIAYDLACPHDDAAQGVTHVIRGADLWDSTPLHVLIQTVMGWPVPIYHHHALVTDETGRRLAKIDRSKALARYRDEGVSRAELIAMLPPLPITPLAP</sequence>
<evidence type="ECO:0000256" key="3">
    <source>
        <dbReference type="ARBA" id="ARBA00022741"/>
    </source>
</evidence>
<keyword evidence="7" id="KW-0648">Protein biosynthesis</keyword>
<dbReference type="PROSITE" id="PS00178">
    <property type="entry name" value="AA_TRNA_LIGASE_I"/>
    <property type="match status" value="1"/>
</dbReference>
<feature type="domain" description="Glutamyl/glutaminyl-tRNA synthetase class Ib catalytic" evidence="8">
    <location>
        <begin position="196"/>
        <end position="285"/>
    </location>
</feature>
<feature type="domain" description="Glutamyl/glutaminyl-tRNA synthetase class Ib catalytic" evidence="8">
    <location>
        <begin position="15"/>
        <end position="118"/>
    </location>
</feature>
<keyword evidence="3 7" id="KW-0547">Nucleotide-binding</keyword>
<dbReference type="PANTHER" id="PTHR43311">
    <property type="entry name" value="GLUTAMATE--TRNA LIGASE"/>
    <property type="match status" value="1"/>
</dbReference>
<dbReference type="Gene3D" id="3.40.50.620">
    <property type="entry name" value="HUPs"/>
    <property type="match status" value="1"/>
</dbReference>
<keyword evidence="5 7" id="KW-0067">ATP-binding</keyword>
<organism evidence="9 10">
    <name type="scientific">Palleronia pelagia</name>
    <dbReference type="NCBI Taxonomy" id="387096"/>
    <lineage>
        <taxon>Bacteria</taxon>
        <taxon>Pseudomonadati</taxon>
        <taxon>Pseudomonadota</taxon>
        <taxon>Alphaproteobacteria</taxon>
        <taxon>Rhodobacterales</taxon>
        <taxon>Roseobacteraceae</taxon>
        <taxon>Palleronia</taxon>
    </lineage>
</organism>
<dbReference type="InterPro" id="IPR020058">
    <property type="entry name" value="Glu/Gln-tRNA-synth_Ib_cat-dom"/>
</dbReference>
<evidence type="ECO:0000256" key="1">
    <source>
        <dbReference type="ARBA" id="ARBA00022598"/>
    </source>
</evidence>
<comment type="similarity">
    <text evidence="7">Belongs to the class-I aminoacyl-tRNA synthetase family.</text>
</comment>
<name>A0A1H8BXH1_9RHOB</name>
<keyword evidence="2" id="KW-0479">Metal-binding</keyword>
<dbReference type="AlphaFoldDB" id="A0A1H8BXH1"/>
<dbReference type="Pfam" id="PF00749">
    <property type="entry name" value="tRNA-synt_1c"/>
    <property type="match status" value="2"/>
</dbReference>
<evidence type="ECO:0000256" key="7">
    <source>
        <dbReference type="RuleBase" id="RU363037"/>
    </source>
</evidence>
<protein>
    <submittedName>
        <fullName evidence="9">Glutamyl-Q tRNA(Asp) synthetase</fullName>
    </submittedName>
</protein>
<dbReference type="NCBIfam" id="NF004315">
    <property type="entry name" value="PRK05710.1-4"/>
    <property type="match status" value="1"/>
</dbReference>
<evidence type="ECO:0000256" key="5">
    <source>
        <dbReference type="ARBA" id="ARBA00022840"/>
    </source>
</evidence>
<dbReference type="PRINTS" id="PR00987">
    <property type="entry name" value="TRNASYNTHGLU"/>
</dbReference>
<dbReference type="EMBL" id="FOCM01000001">
    <property type="protein sequence ID" value="SEM87621.1"/>
    <property type="molecule type" value="Genomic_DNA"/>
</dbReference>
<dbReference type="GO" id="GO:0004818">
    <property type="term" value="F:glutamate-tRNA ligase activity"/>
    <property type="evidence" value="ECO:0007669"/>
    <property type="project" value="TreeGrafter"/>
</dbReference>
<evidence type="ECO:0000313" key="10">
    <source>
        <dbReference type="Proteomes" id="UP000199372"/>
    </source>
</evidence>
<keyword evidence="4" id="KW-0862">Zinc</keyword>
<dbReference type="GO" id="GO:0005524">
    <property type="term" value="F:ATP binding"/>
    <property type="evidence" value="ECO:0007669"/>
    <property type="project" value="UniProtKB-KW"/>
</dbReference>
<evidence type="ECO:0000256" key="6">
    <source>
        <dbReference type="ARBA" id="ARBA00023146"/>
    </source>
</evidence>
<dbReference type="PANTHER" id="PTHR43311:SF1">
    <property type="entry name" value="GLUTAMYL-Q TRNA(ASP) SYNTHETASE"/>
    <property type="match status" value="1"/>
</dbReference>
<dbReference type="RefSeq" id="WP_236736944.1">
    <property type="nucleotide sequence ID" value="NZ_FOCM01000001.1"/>
</dbReference>
<keyword evidence="10" id="KW-1185">Reference proteome</keyword>
<dbReference type="InterPro" id="IPR001412">
    <property type="entry name" value="aa-tRNA-synth_I_CS"/>
</dbReference>
<dbReference type="SUPFAM" id="SSF52374">
    <property type="entry name" value="Nucleotidylyl transferase"/>
    <property type="match status" value="1"/>
</dbReference>
<proteinExistence type="inferred from homology"/>
<evidence type="ECO:0000256" key="4">
    <source>
        <dbReference type="ARBA" id="ARBA00022833"/>
    </source>
</evidence>
<reference evidence="10" key="1">
    <citation type="submission" date="2016-10" db="EMBL/GenBank/DDBJ databases">
        <authorList>
            <person name="Varghese N."/>
            <person name="Submissions S."/>
        </authorList>
    </citation>
    <scope>NUCLEOTIDE SEQUENCE [LARGE SCALE GENOMIC DNA]</scope>
    <source>
        <strain evidence="10">DSM 26893</strain>
    </source>
</reference>
<keyword evidence="1 7" id="KW-0436">Ligase</keyword>
<dbReference type="GO" id="GO:0005829">
    <property type="term" value="C:cytosol"/>
    <property type="evidence" value="ECO:0007669"/>
    <property type="project" value="TreeGrafter"/>
</dbReference>
<dbReference type="InterPro" id="IPR049940">
    <property type="entry name" value="GluQ/Sye"/>
</dbReference>
<dbReference type="GO" id="GO:0006424">
    <property type="term" value="P:glutamyl-tRNA aminoacylation"/>
    <property type="evidence" value="ECO:0007669"/>
    <property type="project" value="TreeGrafter"/>
</dbReference>
<gene>
    <name evidence="9" type="ORF">SAMN04488011_101774</name>
</gene>
<evidence type="ECO:0000313" key="9">
    <source>
        <dbReference type="EMBL" id="SEM87621.1"/>
    </source>
</evidence>
<dbReference type="Proteomes" id="UP000199372">
    <property type="component" value="Unassembled WGS sequence"/>
</dbReference>